<comment type="caution">
    <text evidence="2">The sequence shown here is derived from an EMBL/GenBank/DDBJ whole genome shotgun (WGS) entry which is preliminary data.</text>
</comment>
<accession>A0A6G4X6W2</accession>
<dbReference type="InterPro" id="IPR002372">
    <property type="entry name" value="PQQ_rpt_dom"/>
</dbReference>
<gene>
    <name evidence="2" type="ORF">G5C65_34090</name>
</gene>
<dbReference type="RefSeq" id="WP_165302932.1">
    <property type="nucleotide sequence ID" value="NZ_JAAKZZ010000677.1"/>
</dbReference>
<dbReference type="InterPro" id="IPR011047">
    <property type="entry name" value="Quinoprotein_ADH-like_sf"/>
</dbReference>
<dbReference type="Pfam" id="PF13360">
    <property type="entry name" value="PQQ_2"/>
    <property type="match status" value="1"/>
</dbReference>
<evidence type="ECO:0000313" key="2">
    <source>
        <dbReference type="EMBL" id="NGO73276.1"/>
    </source>
</evidence>
<keyword evidence="3" id="KW-1185">Reference proteome</keyword>
<dbReference type="Proteomes" id="UP000477722">
    <property type="component" value="Unassembled WGS sequence"/>
</dbReference>
<feature type="non-terminal residue" evidence="2">
    <location>
        <position position="1"/>
    </location>
</feature>
<protein>
    <submittedName>
        <fullName evidence="2">PQQ-binding-like beta-propeller repeat protein</fullName>
    </submittedName>
</protein>
<evidence type="ECO:0000259" key="1">
    <source>
        <dbReference type="Pfam" id="PF13360"/>
    </source>
</evidence>
<name>A0A6G4X6W2_9ACTN</name>
<dbReference type="Gene3D" id="2.130.10.10">
    <property type="entry name" value="YVTN repeat-like/Quinoprotein amine dehydrogenase"/>
    <property type="match status" value="1"/>
</dbReference>
<dbReference type="AlphaFoldDB" id="A0A6G4X6W2"/>
<reference evidence="2 3" key="1">
    <citation type="submission" date="2020-02" db="EMBL/GenBank/DDBJ databases">
        <title>Whole-genome analyses of novel actinobacteria.</title>
        <authorList>
            <person name="Sahin N."/>
            <person name="Tatar D."/>
        </authorList>
    </citation>
    <scope>NUCLEOTIDE SEQUENCE [LARGE SCALE GENOMIC DNA]</scope>
    <source>
        <strain evidence="2 3">SB3404</strain>
    </source>
</reference>
<dbReference type="InterPro" id="IPR015943">
    <property type="entry name" value="WD40/YVTN_repeat-like_dom_sf"/>
</dbReference>
<proteinExistence type="predicted"/>
<feature type="domain" description="Pyrrolo-quinoline quinone repeat" evidence="1">
    <location>
        <begin position="179"/>
        <end position="350"/>
    </location>
</feature>
<evidence type="ECO:0000313" key="3">
    <source>
        <dbReference type="Proteomes" id="UP000477722"/>
    </source>
</evidence>
<dbReference type="SUPFAM" id="SSF50998">
    <property type="entry name" value="Quinoprotein alcohol dehydrogenase-like"/>
    <property type="match status" value="1"/>
</dbReference>
<sequence>AGGGGSTAQRLFSLKSPETHVKDTQGADGSWVTGKIYAKSSINAVEGYRMNGGRAWRIPLGGPVCAASPHMTDDHRTAVAFQKGSGGCSAVAVFDVDNGKKLWEKPIPKGDHIFGGGDVNLTVGDDTVALSWIGGFAAYGIDGGPPVWKSKETGETCEHERYGGGERLLVVLDCKGSLTVNRLDPKTGHSTWDVKLPRGLDDGRNVRVVDTDPVVLVLGTGGETASEVMTIDDNGSIATTFGLGRRYEPGCGLGGLGGEACFNVVAAGDTVYVSTKKHSGTGGSSLRRANEVMGFDFHSGKTKWKSEAGEGREIYPIGTEGGKAVAYLPPTYDKGGRVVSVSPDGGKQRGLLRLPDRSAPQQGRFLVPGVGQSPPVLYSEGRLFLQRSLLPGKYETDKVPLALGFGTRS</sequence>
<organism evidence="2 3">
    <name type="scientific">Streptomyces boncukensis</name>
    <dbReference type="NCBI Taxonomy" id="2711219"/>
    <lineage>
        <taxon>Bacteria</taxon>
        <taxon>Bacillati</taxon>
        <taxon>Actinomycetota</taxon>
        <taxon>Actinomycetes</taxon>
        <taxon>Kitasatosporales</taxon>
        <taxon>Streptomycetaceae</taxon>
        <taxon>Streptomyces</taxon>
    </lineage>
</organism>
<dbReference type="EMBL" id="JAAKZZ010000677">
    <property type="protein sequence ID" value="NGO73276.1"/>
    <property type="molecule type" value="Genomic_DNA"/>
</dbReference>